<evidence type="ECO:0000313" key="4">
    <source>
        <dbReference type="Proteomes" id="UP000288951"/>
    </source>
</evidence>
<evidence type="ECO:0000313" key="3">
    <source>
        <dbReference type="EMBL" id="RVU90617.1"/>
    </source>
</evidence>
<name>A0A437UAH9_9FLAO</name>
<dbReference type="RefSeq" id="WP_127823263.1">
    <property type="nucleotide sequence ID" value="NZ_RQSM01000003.1"/>
</dbReference>
<reference evidence="3" key="1">
    <citation type="submission" date="2018-12" db="EMBL/GenBank/DDBJ databases">
        <title>Draft genome sequence of Flaovobacterium columnare ARS1 isolated from channel catfish in Alabama.</title>
        <authorList>
            <person name="Cai W."/>
            <person name="Arias C."/>
        </authorList>
    </citation>
    <scope>NUCLEOTIDE SEQUENCE [LARGE SCALE GENOMIC DNA]</scope>
    <source>
        <strain evidence="3">ARS1</strain>
    </source>
</reference>
<accession>A0A437UAH9</accession>
<protein>
    <submittedName>
        <fullName evidence="3">ORF6N domain-containing protein</fullName>
    </submittedName>
</protein>
<feature type="coiled-coil region" evidence="1">
    <location>
        <begin position="119"/>
        <end position="146"/>
    </location>
</feature>
<evidence type="ECO:0000256" key="1">
    <source>
        <dbReference type="SAM" id="Coils"/>
    </source>
</evidence>
<gene>
    <name evidence="3" type="ORF">EH230_06805</name>
</gene>
<keyword evidence="4" id="KW-1185">Reference proteome</keyword>
<dbReference type="OrthoDB" id="9816206at2"/>
<dbReference type="InterPro" id="IPR018873">
    <property type="entry name" value="KilA-N_DNA-bd_domain"/>
</dbReference>
<dbReference type="Proteomes" id="UP000288951">
    <property type="component" value="Unassembled WGS sequence"/>
</dbReference>
<dbReference type="EMBL" id="RQSM01000003">
    <property type="protein sequence ID" value="RVU90617.1"/>
    <property type="molecule type" value="Genomic_DNA"/>
</dbReference>
<organism evidence="3 4">
    <name type="scientific">Flavobacterium columnare</name>
    <dbReference type="NCBI Taxonomy" id="996"/>
    <lineage>
        <taxon>Bacteria</taxon>
        <taxon>Pseudomonadati</taxon>
        <taxon>Bacteroidota</taxon>
        <taxon>Flavobacteriia</taxon>
        <taxon>Flavobacteriales</taxon>
        <taxon>Flavobacteriaceae</taxon>
        <taxon>Flavobacterium</taxon>
    </lineage>
</organism>
<proteinExistence type="predicted"/>
<comment type="caution">
    <text evidence="3">The sequence shown here is derived from an EMBL/GenBank/DDBJ whole genome shotgun (WGS) entry which is preliminary data.</text>
</comment>
<dbReference type="AlphaFoldDB" id="A0A437UAH9"/>
<sequence>MSQKEISIPDEIISNKIYFIRGQKVMLDKDLAELYQVETKNLKRQVRRNIERFPEDFMFELNEEEFEILRCQIGTSSWGGTRYRPIAFTENGVAMLSSVLNSPTAIKMNIQIIRVFTKIREALSDNLNIKLEIEEIKKKLSNHSKNIELVFNYLDELIEKKDNTKERNQIGYKK</sequence>
<dbReference type="Pfam" id="PF10543">
    <property type="entry name" value="ORF6N"/>
    <property type="match status" value="1"/>
</dbReference>
<keyword evidence="1" id="KW-0175">Coiled coil</keyword>
<feature type="domain" description="KilA-N DNA-binding" evidence="2">
    <location>
        <begin position="15"/>
        <end position="99"/>
    </location>
</feature>
<evidence type="ECO:0000259" key="2">
    <source>
        <dbReference type="Pfam" id="PF10543"/>
    </source>
</evidence>